<dbReference type="EMBL" id="CAJVPM010047785">
    <property type="protein sequence ID" value="CAG8721515.1"/>
    <property type="molecule type" value="Genomic_DNA"/>
</dbReference>
<evidence type="ECO:0000313" key="2">
    <source>
        <dbReference type="Proteomes" id="UP000789860"/>
    </source>
</evidence>
<feature type="non-terminal residue" evidence="1">
    <location>
        <position position="74"/>
    </location>
</feature>
<gene>
    <name evidence="1" type="ORF">SCALOS_LOCUS11271</name>
</gene>
<comment type="caution">
    <text evidence="1">The sequence shown here is derived from an EMBL/GenBank/DDBJ whole genome shotgun (WGS) entry which is preliminary data.</text>
</comment>
<feature type="non-terminal residue" evidence="1">
    <location>
        <position position="1"/>
    </location>
</feature>
<evidence type="ECO:0000313" key="1">
    <source>
        <dbReference type="EMBL" id="CAG8721515.1"/>
    </source>
</evidence>
<dbReference type="Proteomes" id="UP000789860">
    <property type="component" value="Unassembled WGS sequence"/>
</dbReference>
<keyword evidence="2" id="KW-1185">Reference proteome</keyword>
<sequence>YTPESLAIGIVRLGSLTDQQIKVGTLNQLMSQDFGSPLHSLVIVGSRVHVLEIDFMKYFAIDKQLYSEIVKKDF</sequence>
<proteinExistence type="predicted"/>
<name>A0ACA9PRT9_9GLOM</name>
<accession>A0ACA9PRT9</accession>
<reference evidence="1" key="1">
    <citation type="submission" date="2021-06" db="EMBL/GenBank/DDBJ databases">
        <authorList>
            <person name="Kallberg Y."/>
            <person name="Tangrot J."/>
            <person name="Rosling A."/>
        </authorList>
    </citation>
    <scope>NUCLEOTIDE SEQUENCE</scope>
    <source>
        <strain evidence="1">AU212A</strain>
    </source>
</reference>
<protein>
    <submittedName>
        <fullName evidence="1">9945_t:CDS:1</fullName>
    </submittedName>
</protein>
<organism evidence="1 2">
    <name type="scientific">Scutellospora calospora</name>
    <dbReference type="NCBI Taxonomy" id="85575"/>
    <lineage>
        <taxon>Eukaryota</taxon>
        <taxon>Fungi</taxon>
        <taxon>Fungi incertae sedis</taxon>
        <taxon>Mucoromycota</taxon>
        <taxon>Glomeromycotina</taxon>
        <taxon>Glomeromycetes</taxon>
        <taxon>Diversisporales</taxon>
        <taxon>Gigasporaceae</taxon>
        <taxon>Scutellospora</taxon>
    </lineage>
</organism>